<dbReference type="GO" id="GO:0047372">
    <property type="term" value="F:monoacylglycerol lipase activity"/>
    <property type="evidence" value="ECO:0007669"/>
    <property type="project" value="TreeGrafter"/>
</dbReference>
<name>A0A0G2ESU9_PHACM</name>
<reference evidence="3 4" key="1">
    <citation type="submission" date="2015-05" db="EMBL/GenBank/DDBJ databases">
        <title>Distinctive expansion of gene families associated with plant cell wall degradation and secondary metabolism in the genomes of grapevine trunk pathogens.</title>
        <authorList>
            <person name="Lawrence D.P."/>
            <person name="Travadon R."/>
            <person name="Rolshausen P.E."/>
            <person name="Baumgartner K."/>
        </authorList>
    </citation>
    <scope>NUCLEOTIDE SEQUENCE [LARGE SCALE GENOMIC DNA]</scope>
    <source>
        <strain evidence="3">UCRPC4</strain>
    </source>
</reference>
<dbReference type="PROSITE" id="PS50056">
    <property type="entry name" value="TYR_PHOSPHATASE_2"/>
    <property type="match status" value="1"/>
</dbReference>
<evidence type="ECO:0000256" key="1">
    <source>
        <dbReference type="SAM" id="MobiDB-lite"/>
    </source>
</evidence>
<evidence type="ECO:0000313" key="3">
    <source>
        <dbReference type="EMBL" id="KKY25284.1"/>
    </source>
</evidence>
<feature type="domain" description="Tyrosine specific protein phosphatases" evidence="2">
    <location>
        <begin position="512"/>
        <end position="584"/>
    </location>
</feature>
<dbReference type="GO" id="GO:0016020">
    <property type="term" value="C:membrane"/>
    <property type="evidence" value="ECO:0007669"/>
    <property type="project" value="TreeGrafter"/>
</dbReference>
<dbReference type="OrthoDB" id="428974at2759"/>
<dbReference type="Gene3D" id="3.40.50.1820">
    <property type="entry name" value="alpha/beta hydrolase"/>
    <property type="match status" value="1"/>
</dbReference>
<dbReference type="InterPro" id="IPR000387">
    <property type="entry name" value="Tyr_Pase_dom"/>
</dbReference>
<dbReference type="GO" id="GO:0046464">
    <property type="term" value="P:acylglycerol catabolic process"/>
    <property type="evidence" value="ECO:0007669"/>
    <property type="project" value="TreeGrafter"/>
</dbReference>
<dbReference type="FunFam" id="3.90.190.10:FF:000090">
    <property type="entry name" value="Dual specificity phosphatase catalytic domain protein"/>
    <property type="match status" value="1"/>
</dbReference>
<proteinExistence type="predicted"/>
<dbReference type="PANTHER" id="PTHR43798">
    <property type="entry name" value="MONOACYLGLYCEROL LIPASE"/>
    <property type="match status" value="1"/>
</dbReference>
<feature type="region of interest" description="Disordered" evidence="1">
    <location>
        <begin position="606"/>
        <end position="649"/>
    </location>
</feature>
<gene>
    <name evidence="3" type="ORF">UCRPC4_g01923</name>
</gene>
<dbReference type="EMBL" id="LCWF01000045">
    <property type="protein sequence ID" value="KKY25284.1"/>
    <property type="molecule type" value="Genomic_DNA"/>
</dbReference>
<dbReference type="AlphaFoldDB" id="A0A0G2ESU9"/>
<accession>A0A0G2ESU9</accession>
<dbReference type="Proteomes" id="UP000053317">
    <property type="component" value="Unassembled WGS sequence"/>
</dbReference>
<dbReference type="InterPro" id="IPR050266">
    <property type="entry name" value="AB_hydrolase_sf"/>
</dbReference>
<dbReference type="PROSITE" id="PS00383">
    <property type="entry name" value="TYR_PHOSPHATASE_1"/>
    <property type="match status" value="1"/>
</dbReference>
<dbReference type="SUPFAM" id="SSF52799">
    <property type="entry name" value="(Phosphotyrosine protein) phosphatases II"/>
    <property type="match status" value="1"/>
</dbReference>
<dbReference type="SUPFAM" id="SSF53474">
    <property type="entry name" value="alpha/beta-Hydrolases"/>
    <property type="match status" value="1"/>
</dbReference>
<dbReference type="InterPro" id="IPR000073">
    <property type="entry name" value="AB_hydrolase_1"/>
</dbReference>
<dbReference type="InterPro" id="IPR016130">
    <property type="entry name" value="Tyr_Pase_AS"/>
</dbReference>
<dbReference type="Gene3D" id="3.90.190.10">
    <property type="entry name" value="Protein tyrosine phosphatase superfamily"/>
    <property type="match status" value="1"/>
</dbReference>
<protein>
    <submittedName>
        <fullName evidence="3">Putative dual specificity phosphatase catalytic domain protein</fullName>
    </submittedName>
</protein>
<keyword evidence="4" id="KW-1185">Reference proteome</keyword>
<dbReference type="Pfam" id="PF00561">
    <property type="entry name" value="Abhydrolase_1"/>
    <property type="match status" value="1"/>
</dbReference>
<organism evidence="3 4">
    <name type="scientific">Phaeomoniella chlamydospora</name>
    <name type="common">Phaeoacremonium chlamydosporum</name>
    <dbReference type="NCBI Taxonomy" id="158046"/>
    <lineage>
        <taxon>Eukaryota</taxon>
        <taxon>Fungi</taxon>
        <taxon>Dikarya</taxon>
        <taxon>Ascomycota</taxon>
        <taxon>Pezizomycotina</taxon>
        <taxon>Eurotiomycetes</taxon>
        <taxon>Chaetothyriomycetidae</taxon>
        <taxon>Phaeomoniellales</taxon>
        <taxon>Phaeomoniellaceae</taxon>
        <taxon>Phaeomoniella</taxon>
    </lineage>
</organism>
<dbReference type="PANTHER" id="PTHR43798:SF5">
    <property type="entry name" value="MONOACYLGLYCEROL LIPASE ABHD6"/>
    <property type="match status" value="1"/>
</dbReference>
<evidence type="ECO:0000259" key="2">
    <source>
        <dbReference type="PROSITE" id="PS50056"/>
    </source>
</evidence>
<feature type="region of interest" description="Disordered" evidence="1">
    <location>
        <begin position="302"/>
        <end position="343"/>
    </location>
</feature>
<dbReference type="InterPro" id="IPR029058">
    <property type="entry name" value="AB_hydrolase_fold"/>
</dbReference>
<comment type="caution">
    <text evidence="3">The sequence shown here is derived from an EMBL/GenBank/DDBJ whole genome shotgun (WGS) entry which is preliminary data.</text>
</comment>
<dbReference type="InterPro" id="IPR029021">
    <property type="entry name" value="Prot-tyrosine_phosphatase-like"/>
</dbReference>
<reference evidence="3 4" key="2">
    <citation type="submission" date="2015-05" db="EMBL/GenBank/DDBJ databases">
        <authorList>
            <person name="Morales-Cruz A."/>
            <person name="Amrine K.C."/>
            <person name="Cantu D."/>
        </authorList>
    </citation>
    <scope>NUCLEOTIDE SEQUENCE [LARGE SCALE GENOMIC DNA]</scope>
    <source>
        <strain evidence="3">UCRPC4</strain>
    </source>
</reference>
<sequence>MQSSNSAEATDPPLLRKHSQFRHFQTRFADYPSIRVFYKPHPQAEKIPNDPEPLPLLVFIHGLGGSLAQFNSVLSSLTNVAPCLGIDLPGCGRSKFAPKDWNSYRTEALVTLLDQVIEEYRIAQEGQTNRGVVLISHSMGCSLSTLLASQTSPYHVKTRDYVRGVIAICPKAEPPTADQSKAFRRLLWIPGPLFNIFRWWDRRGGVDSASVRRFVGREAGVDTRKLQLRFNAQSKTPVWRRMAWGCLPDYDGQGRGTGGLPGPMVWQGLKVPLCLIAGEADVVTKPEEAQIIINAIKQKPLPPHTVDDDPLPDASKLFDTEESPPTRFRSSDKEYGLQPTTTVTTVTTDSASLTNVPSETNTNTIRSTVLPFPASHGLLYDHATYRTVAGLIQDFLTESICFHLSLGWQLQHLTTSGKWDVKNLTKWQGVVPVSDPIGRPQPIFRALKTLRKQDEKHTPNVFVKEWHDKIYAIVDISHDSPTYDPAEIEAGGIQYHKFPTVSKIPPTVQEVQDFISLVERLRGEIDNKYPNSTPDGSSHPTKPVIAVHCHYGYNRTGFFIVSHLVEKQGYRLEDAIAEFGQQRPPGIRHDHFIDTLYVRYTVGLRRPGTGNDDEQPTKVGGIGASSIPGRSQGGKKMDVDREGDESVSE</sequence>
<evidence type="ECO:0000313" key="4">
    <source>
        <dbReference type="Proteomes" id="UP000053317"/>
    </source>
</evidence>